<keyword evidence="6" id="KW-1185">Reference proteome</keyword>
<dbReference type="InterPro" id="IPR036291">
    <property type="entry name" value="NAD(P)-bd_dom_sf"/>
</dbReference>
<evidence type="ECO:0000313" key="5">
    <source>
        <dbReference type="EMBL" id="WSE32827.1"/>
    </source>
</evidence>
<dbReference type="Pfam" id="PF00106">
    <property type="entry name" value="adh_short"/>
    <property type="match status" value="1"/>
</dbReference>
<reference evidence="5 6" key="1">
    <citation type="journal article" date="2015" name="Int. J. Syst. Evol. Microbiol.">
        <title>Amycolatopsis rhabdoformis sp. nov., an actinomycete isolated from a tropical forest soil.</title>
        <authorList>
            <person name="Souza W.R."/>
            <person name="Silva R.E."/>
            <person name="Goodfellow M."/>
            <person name="Busarakam K."/>
            <person name="Figueiro F.S."/>
            <person name="Ferreira D."/>
            <person name="Rodrigues-Filho E."/>
            <person name="Moraes L.A.B."/>
            <person name="Zucchi T.D."/>
        </authorList>
    </citation>
    <scope>NUCLEOTIDE SEQUENCE [LARGE SCALE GENOMIC DNA]</scope>
    <source>
        <strain evidence="5 6">NCIMB 14900</strain>
    </source>
</reference>
<evidence type="ECO:0000313" key="6">
    <source>
        <dbReference type="Proteomes" id="UP001330812"/>
    </source>
</evidence>
<evidence type="ECO:0000259" key="4">
    <source>
        <dbReference type="SMART" id="SM00822"/>
    </source>
</evidence>
<dbReference type="EMBL" id="CP142149">
    <property type="protein sequence ID" value="WSE32827.1"/>
    <property type="molecule type" value="Genomic_DNA"/>
</dbReference>
<dbReference type="PANTHER" id="PTHR43976">
    <property type="entry name" value="SHORT CHAIN DEHYDROGENASE"/>
    <property type="match status" value="1"/>
</dbReference>
<proteinExistence type="inferred from homology"/>
<dbReference type="SUPFAM" id="SSF51735">
    <property type="entry name" value="NAD(P)-binding Rossmann-fold domains"/>
    <property type="match status" value="1"/>
</dbReference>
<comment type="similarity">
    <text evidence="1 3">Belongs to the short-chain dehydrogenases/reductases (SDR) family.</text>
</comment>
<dbReference type="RefSeq" id="WP_326835634.1">
    <property type="nucleotide sequence ID" value="NZ_CP142149.1"/>
</dbReference>
<gene>
    <name evidence="5" type="ORF">VSH64_12000</name>
</gene>
<dbReference type="PANTHER" id="PTHR43976:SF16">
    <property type="entry name" value="SHORT-CHAIN DEHYDROGENASE_REDUCTASE FAMILY PROTEIN"/>
    <property type="match status" value="1"/>
</dbReference>
<dbReference type="SMART" id="SM00822">
    <property type="entry name" value="PKS_KR"/>
    <property type="match status" value="1"/>
</dbReference>
<feature type="domain" description="Ketoreductase" evidence="4">
    <location>
        <begin position="3"/>
        <end position="188"/>
    </location>
</feature>
<dbReference type="CDD" id="cd05374">
    <property type="entry name" value="17beta-HSD-like_SDR_c"/>
    <property type="match status" value="1"/>
</dbReference>
<dbReference type="Gene3D" id="3.40.50.720">
    <property type="entry name" value="NAD(P)-binding Rossmann-like Domain"/>
    <property type="match status" value="1"/>
</dbReference>
<dbReference type="PRINTS" id="PR00081">
    <property type="entry name" value="GDHRDH"/>
</dbReference>
<name>A0ABZ1IEY6_9PSEU</name>
<evidence type="ECO:0000256" key="2">
    <source>
        <dbReference type="ARBA" id="ARBA00023002"/>
    </source>
</evidence>
<sequence>MSKVWLVTGSSRGLGRAVVEEVLAAGHDVVATARTVEALKDLDERYGEHLLRFPLDVTDPARAEAAVAAAVERFGRLDVVVNNAGYANLAPIEEVDLADFRAQVEAVFFGTVHVTKAALPVFLAQHSGHFIQVTSIGGRGTAPGISAYQSAKFATEGFSGVLNDEVSGLGIKVTMAEPGLMRTDWSGPSMVVHPYKPEYEPTLGPLLEHLRSHRGIEPIDPAAVARVFLQVVELDEPPLHLPLGSDGVEIVKAGMTKQLAEDARWAELGRSVDFAS</sequence>
<protein>
    <submittedName>
        <fullName evidence="5">SDR family NAD(P)-dependent oxidoreductase</fullName>
    </submittedName>
</protein>
<dbReference type="InterPro" id="IPR051911">
    <property type="entry name" value="SDR_oxidoreductase"/>
</dbReference>
<accession>A0ABZ1IEY6</accession>
<dbReference type="PRINTS" id="PR00080">
    <property type="entry name" value="SDRFAMILY"/>
</dbReference>
<evidence type="ECO:0000256" key="1">
    <source>
        <dbReference type="ARBA" id="ARBA00006484"/>
    </source>
</evidence>
<keyword evidence="2" id="KW-0560">Oxidoreductase</keyword>
<dbReference type="InterPro" id="IPR002347">
    <property type="entry name" value="SDR_fam"/>
</dbReference>
<dbReference type="Proteomes" id="UP001330812">
    <property type="component" value="Chromosome"/>
</dbReference>
<organism evidence="5 6">
    <name type="scientific">Amycolatopsis rhabdoformis</name>
    <dbReference type="NCBI Taxonomy" id="1448059"/>
    <lineage>
        <taxon>Bacteria</taxon>
        <taxon>Bacillati</taxon>
        <taxon>Actinomycetota</taxon>
        <taxon>Actinomycetes</taxon>
        <taxon>Pseudonocardiales</taxon>
        <taxon>Pseudonocardiaceae</taxon>
        <taxon>Amycolatopsis</taxon>
    </lineage>
</organism>
<evidence type="ECO:0000256" key="3">
    <source>
        <dbReference type="RuleBase" id="RU000363"/>
    </source>
</evidence>
<dbReference type="InterPro" id="IPR057326">
    <property type="entry name" value="KR_dom"/>
</dbReference>